<dbReference type="EMBL" id="FQWB01000005">
    <property type="protein sequence ID" value="SHG58135.1"/>
    <property type="molecule type" value="Genomic_DNA"/>
</dbReference>
<keyword evidence="2" id="KW-1185">Reference proteome</keyword>
<dbReference type="OrthoDB" id="1363580at2"/>
<evidence type="ECO:0000313" key="1">
    <source>
        <dbReference type="EMBL" id="SHG58135.1"/>
    </source>
</evidence>
<dbReference type="AlphaFoldDB" id="A0A1M5KZJ6"/>
<protein>
    <submittedName>
        <fullName evidence="1">Uncharacterized protein</fullName>
    </submittedName>
</protein>
<gene>
    <name evidence="1" type="ORF">SAMN05443549_10516</name>
</gene>
<dbReference type="RefSeq" id="WP_073370804.1">
    <property type="nucleotide sequence ID" value="NZ_FQWB01000005.1"/>
</dbReference>
<organism evidence="1 2">
    <name type="scientific">Flavobacterium fluvii</name>
    <dbReference type="NCBI Taxonomy" id="468056"/>
    <lineage>
        <taxon>Bacteria</taxon>
        <taxon>Pseudomonadati</taxon>
        <taxon>Bacteroidota</taxon>
        <taxon>Flavobacteriia</taxon>
        <taxon>Flavobacteriales</taxon>
        <taxon>Flavobacteriaceae</taxon>
        <taxon>Flavobacterium</taxon>
    </lineage>
</organism>
<sequence>MSTKKIFTPAYRQDYFEGYAKGINPFPQANCIKGNEAFNSGFISGRMDYEEMNGTLKEGIPQRIVNNKVLEDFLLSGLLGLSIDTDGYTPYQLDVIEKWYLSGVEKYDPNHSIYLFEILEENGIQLG</sequence>
<dbReference type="Proteomes" id="UP000184516">
    <property type="component" value="Unassembled WGS sequence"/>
</dbReference>
<reference evidence="2" key="1">
    <citation type="submission" date="2016-11" db="EMBL/GenBank/DDBJ databases">
        <authorList>
            <person name="Varghese N."/>
            <person name="Submissions S."/>
        </authorList>
    </citation>
    <scope>NUCLEOTIDE SEQUENCE [LARGE SCALE GENOMIC DNA]</scope>
    <source>
        <strain evidence="2">DSM 19978</strain>
    </source>
</reference>
<name>A0A1M5KZJ6_9FLAO</name>
<evidence type="ECO:0000313" key="2">
    <source>
        <dbReference type="Proteomes" id="UP000184516"/>
    </source>
</evidence>
<accession>A0A1M5KZJ6</accession>
<proteinExistence type="predicted"/>